<organism evidence="2 3">
    <name type="scientific">Gryllus longicercus</name>
    <dbReference type="NCBI Taxonomy" id="2509291"/>
    <lineage>
        <taxon>Eukaryota</taxon>
        <taxon>Metazoa</taxon>
        <taxon>Ecdysozoa</taxon>
        <taxon>Arthropoda</taxon>
        <taxon>Hexapoda</taxon>
        <taxon>Insecta</taxon>
        <taxon>Pterygota</taxon>
        <taxon>Neoptera</taxon>
        <taxon>Polyneoptera</taxon>
        <taxon>Orthoptera</taxon>
        <taxon>Ensifera</taxon>
        <taxon>Gryllidea</taxon>
        <taxon>Grylloidea</taxon>
        <taxon>Gryllidae</taxon>
        <taxon>Gryllinae</taxon>
        <taxon>Gryllus</taxon>
    </lineage>
</organism>
<dbReference type="PANTHER" id="PTHR39074">
    <property type="entry name" value="AGAP007547-PA"/>
    <property type="match status" value="1"/>
</dbReference>
<dbReference type="Proteomes" id="UP001378592">
    <property type="component" value="Unassembled WGS sequence"/>
</dbReference>
<keyword evidence="1" id="KW-1133">Transmembrane helix</keyword>
<dbReference type="PANTHER" id="PTHR39074:SF1">
    <property type="entry name" value="AGAP007547-PA"/>
    <property type="match status" value="1"/>
</dbReference>
<evidence type="ECO:0000313" key="2">
    <source>
        <dbReference type="EMBL" id="KAK7789291.1"/>
    </source>
</evidence>
<dbReference type="EMBL" id="JAZDUA010000791">
    <property type="protein sequence ID" value="KAK7789291.1"/>
    <property type="molecule type" value="Genomic_DNA"/>
</dbReference>
<evidence type="ECO:0000256" key="1">
    <source>
        <dbReference type="SAM" id="Phobius"/>
    </source>
</evidence>
<keyword evidence="3" id="KW-1185">Reference proteome</keyword>
<gene>
    <name evidence="2" type="ORF">R5R35_006928</name>
</gene>
<feature type="transmembrane region" description="Helical" evidence="1">
    <location>
        <begin position="145"/>
        <end position="165"/>
    </location>
</feature>
<proteinExistence type="predicted"/>
<comment type="caution">
    <text evidence="2">The sequence shown here is derived from an EMBL/GenBank/DDBJ whole genome shotgun (WGS) entry which is preliminary data.</text>
</comment>
<reference evidence="2 3" key="1">
    <citation type="submission" date="2024-03" db="EMBL/GenBank/DDBJ databases">
        <title>The genome assembly and annotation of the cricket Gryllus longicercus Weissman &amp; Gray.</title>
        <authorList>
            <person name="Szrajer S."/>
            <person name="Gray D."/>
            <person name="Ylla G."/>
        </authorList>
    </citation>
    <scope>NUCLEOTIDE SEQUENCE [LARGE SCALE GENOMIC DNA]</scope>
    <source>
        <strain evidence="2">DAG 2021-001</strain>
        <tissue evidence="2">Whole body minus gut</tissue>
    </source>
</reference>
<name>A0AAN9YYC5_9ORTH</name>
<protein>
    <submittedName>
        <fullName evidence="2">Uncharacterized protein</fullName>
    </submittedName>
</protein>
<keyword evidence="1" id="KW-0472">Membrane</keyword>
<accession>A0AAN9YYC5</accession>
<feature type="transmembrane region" description="Helical" evidence="1">
    <location>
        <begin position="84"/>
        <end position="103"/>
    </location>
</feature>
<keyword evidence="1" id="KW-0812">Transmembrane</keyword>
<dbReference type="AlphaFoldDB" id="A0AAN9YYC5"/>
<evidence type="ECO:0000313" key="3">
    <source>
        <dbReference type="Proteomes" id="UP001378592"/>
    </source>
</evidence>
<sequence>MASDRFRVSYLGLVARIFGALVPILAPPIHIFILYYFWKTFHMRVDRNFCTCSCWDTVFKGPYESGVASYKHFYFNATRNSMKIWIWTVMCIIALYESIRHLVTLALQFNLRYSMLLLFLSVFYSHYYSWWAYVNYWNDDFYHQWNHQLFYTVTELASTVLVVQLADKRNPVTLRKAIGIAGIGMMHVIGSSWDNFVSNVIHGKGYTHQVARDLGLMIPDLLHVVLPLLLLRGRFRKIDAELQKEFLGVILLISSGLMVCNYL</sequence>
<feature type="transmembrane region" description="Helical" evidence="1">
    <location>
        <begin position="115"/>
        <end position="133"/>
    </location>
</feature>
<feature type="transmembrane region" description="Helical" evidence="1">
    <location>
        <begin position="12"/>
        <end position="38"/>
    </location>
</feature>